<gene>
    <name evidence="1" type="ORF">AAHA92_00186</name>
</gene>
<organism evidence="1 2">
    <name type="scientific">Salvia divinorum</name>
    <name type="common">Maria pastora</name>
    <name type="synonym">Diviner's sage</name>
    <dbReference type="NCBI Taxonomy" id="28513"/>
    <lineage>
        <taxon>Eukaryota</taxon>
        <taxon>Viridiplantae</taxon>
        <taxon>Streptophyta</taxon>
        <taxon>Embryophyta</taxon>
        <taxon>Tracheophyta</taxon>
        <taxon>Spermatophyta</taxon>
        <taxon>Magnoliopsida</taxon>
        <taxon>eudicotyledons</taxon>
        <taxon>Gunneridae</taxon>
        <taxon>Pentapetalae</taxon>
        <taxon>asterids</taxon>
        <taxon>lamiids</taxon>
        <taxon>Lamiales</taxon>
        <taxon>Lamiaceae</taxon>
        <taxon>Nepetoideae</taxon>
        <taxon>Mentheae</taxon>
        <taxon>Salviinae</taxon>
        <taxon>Salvia</taxon>
        <taxon>Salvia subgen. Calosphace</taxon>
    </lineage>
</organism>
<comment type="caution">
    <text evidence="1">The sequence shown here is derived from an EMBL/GenBank/DDBJ whole genome shotgun (WGS) entry which is preliminary data.</text>
</comment>
<name>A0ABD1IIP7_SALDI</name>
<evidence type="ECO:0000313" key="1">
    <source>
        <dbReference type="EMBL" id="KAL1568588.1"/>
    </source>
</evidence>
<evidence type="ECO:0000313" key="2">
    <source>
        <dbReference type="Proteomes" id="UP001567538"/>
    </source>
</evidence>
<sequence length="89" mass="10339">MVDTRQAKIKDARLLRLSKESDSVHSQLIGKSTVRVGPNNKPRGRALPDEEDNFSYIFHDGIQIKSRFEEDFDVKIMLYRSIENKKMEA</sequence>
<proteinExistence type="predicted"/>
<keyword evidence="2" id="KW-1185">Reference proteome</keyword>
<dbReference type="AlphaFoldDB" id="A0ABD1IIP7"/>
<dbReference type="EMBL" id="JBEAFC010000001">
    <property type="protein sequence ID" value="KAL1568588.1"/>
    <property type="molecule type" value="Genomic_DNA"/>
</dbReference>
<protein>
    <submittedName>
        <fullName evidence="1">Uncharacterized protein</fullName>
    </submittedName>
</protein>
<dbReference type="Proteomes" id="UP001567538">
    <property type="component" value="Unassembled WGS sequence"/>
</dbReference>
<accession>A0ABD1IIP7</accession>
<reference evidence="1 2" key="1">
    <citation type="submission" date="2024-06" db="EMBL/GenBank/DDBJ databases">
        <title>A chromosome level genome sequence of Diviner's sage (Salvia divinorum).</title>
        <authorList>
            <person name="Ford S.A."/>
            <person name="Ro D.-K."/>
            <person name="Ness R.W."/>
            <person name="Phillips M.A."/>
        </authorList>
    </citation>
    <scope>NUCLEOTIDE SEQUENCE [LARGE SCALE GENOMIC DNA]</scope>
    <source>
        <strain evidence="1">SAF-2024a</strain>
        <tissue evidence="1">Leaf</tissue>
    </source>
</reference>